<name>A0ABX1VWJ5_9FIRM</name>
<keyword evidence="3" id="KW-1185">Reference proteome</keyword>
<dbReference type="PANTHER" id="PTHR22617">
    <property type="entry name" value="CHEMOTAXIS SENSOR HISTIDINE KINASE-RELATED"/>
    <property type="match status" value="1"/>
</dbReference>
<accession>A0ABX1VWJ5</accession>
<dbReference type="PANTHER" id="PTHR22617:SF23">
    <property type="entry name" value="CHEMOTAXIS PROTEIN CHEW"/>
    <property type="match status" value="1"/>
</dbReference>
<dbReference type="InterPro" id="IPR002545">
    <property type="entry name" value="CheW-lke_dom"/>
</dbReference>
<dbReference type="SUPFAM" id="SSF50341">
    <property type="entry name" value="CheW-like"/>
    <property type="match status" value="1"/>
</dbReference>
<organism evidence="2 3">
    <name type="scientific">Lacrimispora defluvii</name>
    <dbReference type="NCBI Taxonomy" id="2719233"/>
    <lineage>
        <taxon>Bacteria</taxon>
        <taxon>Bacillati</taxon>
        <taxon>Bacillota</taxon>
        <taxon>Clostridia</taxon>
        <taxon>Lachnospirales</taxon>
        <taxon>Lachnospiraceae</taxon>
        <taxon>Lacrimispora</taxon>
    </lineage>
</organism>
<protein>
    <submittedName>
        <fullName evidence="2">Purine-binding chemotaxis protein CheW</fullName>
    </submittedName>
</protein>
<evidence type="ECO:0000259" key="1">
    <source>
        <dbReference type="PROSITE" id="PS50851"/>
    </source>
</evidence>
<dbReference type="Pfam" id="PF01584">
    <property type="entry name" value="CheW"/>
    <property type="match status" value="1"/>
</dbReference>
<dbReference type="Gene3D" id="2.40.50.180">
    <property type="entry name" value="CheA-289, Domain 4"/>
    <property type="match status" value="1"/>
</dbReference>
<feature type="domain" description="CheW-like" evidence="1">
    <location>
        <begin position="19"/>
        <end position="158"/>
    </location>
</feature>
<gene>
    <name evidence="2" type="ORF">G9470_23895</name>
</gene>
<dbReference type="EMBL" id="JAAOXG010000068">
    <property type="protein sequence ID" value="NNJ32808.1"/>
    <property type="molecule type" value="Genomic_DNA"/>
</dbReference>
<dbReference type="PROSITE" id="PS50851">
    <property type="entry name" value="CHEW"/>
    <property type="match status" value="1"/>
</dbReference>
<dbReference type="InterPro" id="IPR039315">
    <property type="entry name" value="CheW"/>
</dbReference>
<reference evidence="2 3" key="1">
    <citation type="submission" date="2020-03" db="EMBL/GenBank/DDBJ databases">
        <title>Genome Sequence of industrial isolate, B5A.</title>
        <authorList>
            <person name="Sharma S."/>
            <person name="Patil P.B."/>
            <person name="Korpole S."/>
        </authorList>
    </citation>
    <scope>NUCLEOTIDE SEQUENCE [LARGE SCALE GENOMIC DNA]</scope>
    <source>
        <strain evidence="2 3">PI-S10-B5A</strain>
    </source>
</reference>
<dbReference type="SMART" id="SM00260">
    <property type="entry name" value="CheW"/>
    <property type="match status" value="1"/>
</dbReference>
<dbReference type="Gene3D" id="2.30.30.40">
    <property type="entry name" value="SH3 Domains"/>
    <property type="match status" value="1"/>
</dbReference>
<sequence>MAQADLLNLKEAEDEDTLKGKYLIFTMGNELYGMEIRYITEIIGIQPITEVPEMPEYVKGVTNLRGKIIPVMDARLRFKKAARDYDGRTCIIVIDTNDITIGLIVDGVSEVLPMLDEDIAPPPEMGKGGHKYIKGIGKAGGNVKLLLDCQKLLTDDEVDALGAMA</sequence>
<dbReference type="RefSeq" id="WP_170823854.1">
    <property type="nucleotide sequence ID" value="NZ_JAAOXG010000068.1"/>
</dbReference>
<dbReference type="Proteomes" id="UP000539052">
    <property type="component" value="Unassembled WGS sequence"/>
</dbReference>
<evidence type="ECO:0000313" key="2">
    <source>
        <dbReference type="EMBL" id="NNJ32808.1"/>
    </source>
</evidence>
<comment type="caution">
    <text evidence="2">The sequence shown here is derived from an EMBL/GenBank/DDBJ whole genome shotgun (WGS) entry which is preliminary data.</text>
</comment>
<proteinExistence type="predicted"/>
<evidence type="ECO:0000313" key="3">
    <source>
        <dbReference type="Proteomes" id="UP000539052"/>
    </source>
</evidence>
<dbReference type="InterPro" id="IPR036061">
    <property type="entry name" value="CheW-like_dom_sf"/>
</dbReference>